<proteinExistence type="predicted"/>
<keyword evidence="3" id="KW-1185">Reference proteome</keyword>
<reference evidence="2 3" key="1">
    <citation type="journal article" date="2015" name="Genome Announc.">
        <title>Draft Genome of the Euendolithic (true boring) Cyanobacterium Mastigocoleus testarum strain BC008.</title>
        <authorList>
            <person name="Guida B.S."/>
            <person name="Garcia-Pichel F."/>
        </authorList>
    </citation>
    <scope>NUCLEOTIDE SEQUENCE [LARGE SCALE GENOMIC DNA]</scope>
    <source>
        <strain evidence="2 3">BC008</strain>
    </source>
</reference>
<organism evidence="2 3">
    <name type="scientific">Mastigocoleus testarum BC008</name>
    <dbReference type="NCBI Taxonomy" id="371196"/>
    <lineage>
        <taxon>Bacteria</taxon>
        <taxon>Bacillati</taxon>
        <taxon>Cyanobacteriota</taxon>
        <taxon>Cyanophyceae</taxon>
        <taxon>Nostocales</taxon>
        <taxon>Hapalosiphonaceae</taxon>
        <taxon>Mastigocoleus</taxon>
    </lineage>
</organism>
<dbReference type="Proteomes" id="UP000053372">
    <property type="component" value="Unassembled WGS sequence"/>
</dbReference>
<feature type="transmembrane region" description="Helical" evidence="1">
    <location>
        <begin position="55"/>
        <end position="79"/>
    </location>
</feature>
<evidence type="ECO:0000313" key="2">
    <source>
        <dbReference type="EMBL" id="KST62971.1"/>
    </source>
</evidence>
<feature type="transmembrane region" description="Helical" evidence="1">
    <location>
        <begin position="12"/>
        <end position="43"/>
    </location>
</feature>
<comment type="caution">
    <text evidence="2">The sequence shown here is derived from an EMBL/GenBank/DDBJ whole genome shotgun (WGS) entry which is preliminary data.</text>
</comment>
<dbReference type="RefSeq" id="WP_058184565.1">
    <property type="nucleotide sequence ID" value="NZ_LMTZ01000146.1"/>
</dbReference>
<keyword evidence="1" id="KW-1133">Transmembrane helix</keyword>
<gene>
    <name evidence="2" type="ORF">BC008_11675</name>
</gene>
<sequence>MNWFREKLLPGMVLVSVMAIFVPGILFLSAGLSSNLVIFLAEVLKPHRKLINKSIYLGTNTALLGIAGISGCAAVATIYDTITDRHTEDIPETQNIEVFEKPNIPYRCTKCKYYSDNPLLPCAVHPIEMKEDCQDWGA</sequence>
<name>A0A0V7ZEN9_9CYAN</name>
<dbReference type="EMBL" id="LMTZ01000146">
    <property type="protein sequence ID" value="KST62971.1"/>
    <property type="molecule type" value="Genomic_DNA"/>
</dbReference>
<evidence type="ECO:0000256" key="1">
    <source>
        <dbReference type="SAM" id="Phobius"/>
    </source>
</evidence>
<keyword evidence="1" id="KW-0812">Transmembrane</keyword>
<keyword evidence="1" id="KW-0472">Membrane</keyword>
<accession>A0A0V7ZEN9</accession>
<evidence type="ECO:0000313" key="3">
    <source>
        <dbReference type="Proteomes" id="UP000053372"/>
    </source>
</evidence>
<dbReference type="AlphaFoldDB" id="A0A0V7ZEN9"/>
<dbReference type="OrthoDB" id="516763at2"/>
<protein>
    <submittedName>
        <fullName evidence="2">Uncharacterized protein</fullName>
    </submittedName>
</protein>